<dbReference type="Proteomes" id="UP001218188">
    <property type="component" value="Unassembled WGS sequence"/>
</dbReference>
<keyword evidence="3" id="KW-0687">Ribonucleoprotein</keyword>
<dbReference type="GO" id="GO:0000028">
    <property type="term" value="P:ribosomal small subunit assembly"/>
    <property type="evidence" value="ECO:0007669"/>
    <property type="project" value="TreeGrafter"/>
</dbReference>
<gene>
    <name evidence="4" type="ORF">C8F04DRAFT_955232</name>
</gene>
<evidence type="ECO:0000256" key="3">
    <source>
        <dbReference type="ARBA" id="ARBA00023274"/>
    </source>
</evidence>
<dbReference type="EMBL" id="JARJCM010000051">
    <property type="protein sequence ID" value="KAJ7035305.1"/>
    <property type="molecule type" value="Genomic_DNA"/>
</dbReference>
<dbReference type="PANTHER" id="PTHR10769:SF3">
    <property type="entry name" value="SMALL RIBOSOMAL SUBUNIT PROTEIN ES28"/>
    <property type="match status" value="1"/>
</dbReference>
<dbReference type="InterPro" id="IPR012340">
    <property type="entry name" value="NA-bd_OB-fold"/>
</dbReference>
<keyword evidence="5" id="KW-1185">Reference proteome</keyword>
<dbReference type="Pfam" id="PF01200">
    <property type="entry name" value="Ribosomal_S28e"/>
    <property type="match status" value="1"/>
</dbReference>
<accession>A0AAD6SYR2</accession>
<dbReference type="SUPFAM" id="SSF50249">
    <property type="entry name" value="Nucleic acid-binding proteins"/>
    <property type="match status" value="1"/>
</dbReference>
<evidence type="ECO:0000313" key="4">
    <source>
        <dbReference type="EMBL" id="KAJ7035305.1"/>
    </source>
</evidence>
<protein>
    <submittedName>
        <fullName evidence="4">Uncharacterized protein</fullName>
    </submittedName>
</protein>
<dbReference type="GO" id="GO:0006412">
    <property type="term" value="P:translation"/>
    <property type="evidence" value="ECO:0007669"/>
    <property type="project" value="InterPro"/>
</dbReference>
<dbReference type="AlphaFoldDB" id="A0AAD6SYR2"/>
<feature type="non-terminal residue" evidence="4">
    <location>
        <position position="1"/>
    </location>
</feature>
<comment type="similarity">
    <text evidence="1">Belongs to the eukaryotic ribosomal protein eS28 family.</text>
</comment>
<reference evidence="4" key="1">
    <citation type="submission" date="2023-03" db="EMBL/GenBank/DDBJ databases">
        <title>Massive genome expansion in bonnet fungi (Mycena s.s.) driven by repeated elements and novel gene families across ecological guilds.</title>
        <authorList>
            <consortium name="Lawrence Berkeley National Laboratory"/>
            <person name="Harder C.B."/>
            <person name="Miyauchi S."/>
            <person name="Viragh M."/>
            <person name="Kuo A."/>
            <person name="Thoen E."/>
            <person name="Andreopoulos B."/>
            <person name="Lu D."/>
            <person name="Skrede I."/>
            <person name="Drula E."/>
            <person name="Henrissat B."/>
            <person name="Morin E."/>
            <person name="Kohler A."/>
            <person name="Barry K."/>
            <person name="LaButti K."/>
            <person name="Morin E."/>
            <person name="Salamov A."/>
            <person name="Lipzen A."/>
            <person name="Mereny Z."/>
            <person name="Hegedus B."/>
            <person name="Baldrian P."/>
            <person name="Stursova M."/>
            <person name="Weitz H."/>
            <person name="Taylor A."/>
            <person name="Grigoriev I.V."/>
            <person name="Nagy L.G."/>
            <person name="Martin F."/>
            <person name="Kauserud H."/>
        </authorList>
    </citation>
    <scope>NUCLEOTIDE SEQUENCE</scope>
    <source>
        <strain evidence="4">CBHHK200</strain>
    </source>
</reference>
<sequence length="120" mass="12880">LKESLQVPGRTGSRGGVTQVHVEFMDDTSRTIIQNVKAPFVKKTSSAEEHEAPGVTYVVYAHILGSFSLVGLSPVGTCPALVRTQSSECNRSCETTLCWILVSVHWNLIKCESAGVASTS</sequence>
<organism evidence="4 5">
    <name type="scientific">Mycena alexandri</name>
    <dbReference type="NCBI Taxonomy" id="1745969"/>
    <lineage>
        <taxon>Eukaryota</taxon>
        <taxon>Fungi</taxon>
        <taxon>Dikarya</taxon>
        <taxon>Basidiomycota</taxon>
        <taxon>Agaricomycotina</taxon>
        <taxon>Agaricomycetes</taxon>
        <taxon>Agaricomycetidae</taxon>
        <taxon>Agaricales</taxon>
        <taxon>Marasmiineae</taxon>
        <taxon>Mycenaceae</taxon>
        <taxon>Mycena</taxon>
    </lineage>
</organism>
<dbReference type="GO" id="GO:0003735">
    <property type="term" value="F:structural constituent of ribosome"/>
    <property type="evidence" value="ECO:0007669"/>
    <property type="project" value="InterPro"/>
</dbReference>
<dbReference type="InterPro" id="IPR000289">
    <property type="entry name" value="Ribosomal_eS28"/>
</dbReference>
<dbReference type="Gene3D" id="2.40.50.140">
    <property type="entry name" value="Nucleic acid-binding proteins"/>
    <property type="match status" value="1"/>
</dbReference>
<evidence type="ECO:0000313" key="5">
    <source>
        <dbReference type="Proteomes" id="UP001218188"/>
    </source>
</evidence>
<evidence type="ECO:0000256" key="2">
    <source>
        <dbReference type="ARBA" id="ARBA00022980"/>
    </source>
</evidence>
<comment type="caution">
    <text evidence="4">The sequence shown here is derived from an EMBL/GenBank/DDBJ whole genome shotgun (WGS) entry which is preliminary data.</text>
</comment>
<evidence type="ECO:0000256" key="1">
    <source>
        <dbReference type="ARBA" id="ARBA00005943"/>
    </source>
</evidence>
<dbReference type="PANTHER" id="PTHR10769">
    <property type="entry name" value="40S RIBOSOMAL PROTEIN S28"/>
    <property type="match status" value="1"/>
</dbReference>
<dbReference type="GO" id="GO:0022627">
    <property type="term" value="C:cytosolic small ribosomal subunit"/>
    <property type="evidence" value="ECO:0007669"/>
    <property type="project" value="TreeGrafter"/>
</dbReference>
<keyword evidence="2" id="KW-0689">Ribosomal protein</keyword>
<dbReference type="GO" id="GO:0030490">
    <property type="term" value="P:maturation of SSU-rRNA"/>
    <property type="evidence" value="ECO:0007669"/>
    <property type="project" value="TreeGrafter"/>
</dbReference>
<proteinExistence type="inferred from homology"/>
<name>A0AAD6SYR2_9AGAR</name>